<gene>
    <name evidence="11" type="ORF">LARV_00747</name>
</gene>
<dbReference type="GO" id="GO:0016887">
    <property type="term" value="F:ATP hydrolysis activity"/>
    <property type="evidence" value="ECO:0007669"/>
    <property type="project" value="InterPro"/>
</dbReference>
<dbReference type="Pfam" id="PF08352">
    <property type="entry name" value="oligo_HPY"/>
    <property type="match status" value="1"/>
</dbReference>
<dbReference type="GO" id="GO:0005886">
    <property type="term" value="C:plasma membrane"/>
    <property type="evidence" value="ECO:0007669"/>
    <property type="project" value="UniProtKB-SubCell"/>
</dbReference>
<evidence type="ECO:0000256" key="1">
    <source>
        <dbReference type="ARBA" id="ARBA00004202"/>
    </source>
</evidence>
<feature type="domain" description="ABC transporter" evidence="10">
    <location>
        <begin position="8"/>
        <end position="257"/>
    </location>
</feature>
<dbReference type="PANTHER" id="PTHR43297:SF14">
    <property type="entry name" value="ATPASE AAA-TYPE CORE DOMAIN-CONTAINING PROTEIN"/>
    <property type="match status" value="1"/>
</dbReference>
<evidence type="ECO:0000256" key="2">
    <source>
        <dbReference type="ARBA" id="ARBA00005417"/>
    </source>
</evidence>
<name>A0A0S7B7G4_9CHLR</name>
<dbReference type="InterPro" id="IPR013563">
    <property type="entry name" value="Oligopep_ABC_C"/>
</dbReference>
<dbReference type="RefSeq" id="WP_075072377.1">
    <property type="nucleotide sequence ID" value="NZ_DF967972.1"/>
</dbReference>
<dbReference type="STRING" id="360412.LARV_00747"/>
<dbReference type="SUPFAM" id="SSF52540">
    <property type="entry name" value="P-loop containing nucleoside triphosphate hydrolases"/>
    <property type="match status" value="1"/>
</dbReference>
<evidence type="ECO:0000313" key="11">
    <source>
        <dbReference type="EMBL" id="GAP13006.1"/>
    </source>
</evidence>
<organism evidence="11">
    <name type="scientific">Longilinea arvoryzae</name>
    <dbReference type="NCBI Taxonomy" id="360412"/>
    <lineage>
        <taxon>Bacteria</taxon>
        <taxon>Bacillati</taxon>
        <taxon>Chloroflexota</taxon>
        <taxon>Anaerolineae</taxon>
        <taxon>Anaerolineales</taxon>
        <taxon>Anaerolineaceae</taxon>
        <taxon>Longilinea</taxon>
    </lineage>
</organism>
<keyword evidence="7 11" id="KW-0067">ATP-binding</keyword>
<dbReference type="GO" id="GO:0015833">
    <property type="term" value="P:peptide transport"/>
    <property type="evidence" value="ECO:0007669"/>
    <property type="project" value="InterPro"/>
</dbReference>
<accession>A0A0S7B7G4</accession>
<reference evidence="11" key="1">
    <citation type="submission" date="2015-07" db="EMBL/GenBank/DDBJ databases">
        <title>Draft Genome Sequences of Anaerolinea thermolimosa IMO-1, Bellilinea caldifistulae GOMI-1, Leptolinea tardivitalis YMTK-2, Levilinea saccharolytica KIBI-1,Longilinea arvoryzae KOME-1, Previously Described as Members of the Anaerolineaceae (Chloroflexi).</title>
        <authorList>
            <person name="Sekiguchi Y."/>
            <person name="Ohashi A."/>
            <person name="Matsuura N."/>
            <person name="Tourlousse M.D."/>
        </authorList>
    </citation>
    <scope>NUCLEOTIDE SEQUENCE [LARGE SCALE GENOMIC DNA]</scope>
    <source>
        <strain evidence="11">KOME-1</strain>
    </source>
</reference>
<dbReference type="AlphaFoldDB" id="A0A0S7B7G4"/>
<dbReference type="EMBL" id="DF967972">
    <property type="protein sequence ID" value="GAP13006.1"/>
    <property type="molecule type" value="Genomic_DNA"/>
</dbReference>
<evidence type="ECO:0000256" key="8">
    <source>
        <dbReference type="ARBA" id="ARBA00022967"/>
    </source>
</evidence>
<keyword evidence="5" id="KW-0997">Cell inner membrane</keyword>
<dbReference type="CDD" id="cd03257">
    <property type="entry name" value="ABC_NikE_OppD_transporters"/>
    <property type="match status" value="1"/>
</dbReference>
<keyword evidence="9" id="KW-0472">Membrane</keyword>
<dbReference type="PROSITE" id="PS50893">
    <property type="entry name" value="ABC_TRANSPORTER_2"/>
    <property type="match status" value="1"/>
</dbReference>
<comment type="subcellular location">
    <subcellularLocation>
        <location evidence="1">Cell membrane</location>
        <topology evidence="1">Peripheral membrane protein</topology>
    </subcellularLocation>
</comment>
<sequence length="337" mass="37537">MDQSFPLVQIRDLSVTYNTRLGPTSAVDKISFDIRRGEIMGLVGESGCGKSTLGKALLRMIMPPGYISGGQIIFNGENVMKFDEKRLRDYRGRQVSMIFQDPMTSLNPVQTVEQHLEEAIQVHEAETKTPYIIKRIQTLIERLGIMQSRLDSYPHQLSGGMRQRVMVGLGLVLNAGLIIADEATTSLDVIVEAKLVDQLREIRDEFGVSILAITHNIALVAEIADRVAVMYAGNLVELGDVNRIFDAPLHPYTQGLLASVPTTEINAKKELYKMPGEPPNLARPPSGCRFHPRCPAAMPICSRYRPALEEVAPGHWVHCWLYQDHPEKVEKTIKVAA</sequence>
<evidence type="ECO:0000256" key="4">
    <source>
        <dbReference type="ARBA" id="ARBA00022475"/>
    </source>
</evidence>
<evidence type="ECO:0000256" key="6">
    <source>
        <dbReference type="ARBA" id="ARBA00022741"/>
    </source>
</evidence>
<dbReference type="InterPro" id="IPR003593">
    <property type="entry name" value="AAA+_ATPase"/>
</dbReference>
<dbReference type="SMART" id="SM00382">
    <property type="entry name" value="AAA"/>
    <property type="match status" value="1"/>
</dbReference>
<keyword evidence="4" id="KW-1003">Cell membrane</keyword>
<dbReference type="InterPro" id="IPR017871">
    <property type="entry name" value="ABC_transporter-like_CS"/>
</dbReference>
<dbReference type="PANTHER" id="PTHR43297">
    <property type="entry name" value="OLIGOPEPTIDE TRANSPORT ATP-BINDING PROTEIN APPD"/>
    <property type="match status" value="1"/>
</dbReference>
<dbReference type="Proteomes" id="UP000055060">
    <property type="component" value="Unassembled WGS sequence"/>
</dbReference>
<keyword evidence="6" id="KW-0547">Nucleotide-binding</keyword>
<comment type="similarity">
    <text evidence="2">Belongs to the ABC transporter superfamily.</text>
</comment>
<dbReference type="GO" id="GO:0005524">
    <property type="term" value="F:ATP binding"/>
    <property type="evidence" value="ECO:0007669"/>
    <property type="project" value="UniProtKB-KW"/>
</dbReference>
<keyword evidence="8" id="KW-1278">Translocase</keyword>
<evidence type="ECO:0000259" key="10">
    <source>
        <dbReference type="PROSITE" id="PS50893"/>
    </source>
</evidence>
<keyword evidence="3" id="KW-0813">Transport</keyword>
<dbReference type="InterPro" id="IPR003439">
    <property type="entry name" value="ABC_transporter-like_ATP-bd"/>
</dbReference>
<evidence type="ECO:0000256" key="3">
    <source>
        <dbReference type="ARBA" id="ARBA00022448"/>
    </source>
</evidence>
<proteinExistence type="inferred from homology"/>
<dbReference type="Gene3D" id="3.40.50.300">
    <property type="entry name" value="P-loop containing nucleotide triphosphate hydrolases"/>
    <property type="match status" value="1"/>
</dbReference>
<dbReference type="InterPro" id="IPR050388">
    <property type="entry name" value="ABC_Ni/Peptide_Import"/>
</dbReference>
<dbReference type="OrthoDB" id="9802264at2"/>
<evidence type="ECO:0000313" key="12">
    <source>
        <dbReference type="Proteomes" id="UP000055060"/>
    </source>
</evidence>
<dbReference type="Pfam" id="PF00005">
    <property type="entry name" value="ABC_tran"/>
    <property type="match status" value="1"/>
</dbReference>
<dbReference type="FunFam" id="3.40.50.300:FF:000016">
    <property type="entry name" value="Oligopeptide ABC transporter ATP-binding component"/>
    <property type="match status" value="1"/>
</dbReference>
<evidence type="ECO:0000256" key="7">
    <source>
        <dbReference type="ARBA" id="ARBA00022840"/>
    </source>
</evidence>
<keyword evidence="12" id="KW-1185">Reference proteome</keyword>
<evidence type="ECO:0000256" key="9">
    <source>
        <dbReference type="ARBA" id="ARBA00023136"/>
    </source>
</evidence>
<evidence type="ECO:0000256" key="5">
    <source>
        <dbReference type="ARBA" id="ARBA00022519"/>
    </source>
</evidence>
<protein>
    <submittedName>
        <fullName evidence="11">Oligopeptide/dipeptide ABC transporter, ATP-binding protein, C-terminal domain</fullName>
    </submittedName>
</protein>
<dbReference type="PROSITE" id="PS00211">
    <property type="entry name" value="ABC_TRANSPORTER_1"/>
    <property type="match status" value="1"/>
</dbReference>
<dbReference type="InterPro" id="IPR027417">
    <property type="entry name" value="P-loop_NTPase"/>
</dbReference>
<dbReference type="NCBIfam" id="TIGR01727">
    <property type="entry name" value="oligo_HPY"/>
    <property type="match status" value="1"/>
</dbReference>